<name>A0A815DIH4_9BILA</name>
<evidence type="ECO:0000313" key="3">
    <source>
        <dbReference type="Proteomes" id="UP000663829"/>
    </source>
</evidence>
<proteinExistence type="predicted"/>
<accession>A0A815DIH4</accession>
<keyword evidence="3" id="KW-1185">Reference proteome</keyword>
<gene>
    <name evidence="1" type="ORF">GPM918_LOCUS28393</name>
    <name evidence="2" type="ORF">SRO942_LOCUS28889</name>
</gene>
<dbReference type="Proteomes" id="UP000681722">
    <property type="component" value="Unassembled WGS sequence"/>
</dbReference>
<evidence type="ECO:0000313" key="1">
    <source>
        <dbReference type="EMBL" id="CAF1298346.1"/>
    </source>
</evidence>
<dbReference type="EMBL" id="CAJOBC010036125">
    <property type="protein sequence ID" value="CAF4117178.1"/>
    <property type="molecule type" value="Genomic_DNA"/>
</dbReference>
<dbReference type="OrthoDB" id="10025950at2759"/>
<protein>
    <submittedName>
        <fullName evidence="1">Uncharacterized protein</fullName>
    </submittedName>
</protein>
<organism evidence="1 3">
    <name type="scientific">Didymodactylos carnosus</name>
    <dbReference type="NCBI Taxonomy" id="1234261"/>
    <lineage>
        <taxon>Eukaryota</taxon>
        <taxon>Metazoa</taxon>
        <taxon>Spiralia</taxon>
        <taxon>Gnathifera</taxon>
        <taxon>Rotifera</taxon>
        <taxon>Eurotatoria</taxon>
        <taxon>Bdelloidea</taxon>
        <taxon>Philodinida</taxon>
        <taxon>Philodinidae</taxon>
        <taxon>Didymodactylos</taxon>
    </lineage>
</organism>
<sequence length="117" mass="13595">MSLQIADPNESSLIDADMSPQLIDDSITDYDQGDKDNVDNSNEQPYRWITTISKIKPYHHLLPTSYSKRSNVPLQQKFRPHWSPLVAAYKRCGELTRDEREICFKSAVQMLFVHKLK</sequence>
<dbReference type="EMBL" id="CAJNOQ010012363">
    <property type="protein sequence ID" value="CAF1298346.1"/>
    <property type="molecule type" value="Genomic_DNA"/>
</dbReference>
<comment type="caution">
    <text evidence="1">The sequence shown here is derived from an EMBL/GenBank/DDBJ whole genome shotgun (WGS) entry which is preliminary data.</text>
</comment>
<dbReference type="AlphaFoldDB" id="A0A815DIH4"/>
<reference evidence="1" key="1">
    <citation type="submission" date="2021-02" db="EMBL/GenBank/DDBJ databases">
        <authorList>
            <person name="Nowell W R."/>
        </authorList>
    </citation>
    <scope>NUCLEOTIDE SEQUENCE</scope>
</reference>
<evidence type="ECO:0000313" key="2">
    <source>
        <dbReference type="EMBL" id="CAF4117178.1"/>
    </source>
</evidence>
<dbReference type="Proteomes" id="UP000663829">
    <property type="component" value="Unassembled WGS sequence"/>
</dbReference>